<dbReference type="GO" id="GO:0006508">
    <property type="term" value="P:proteolysis"/>
    <property type="evidence" value="ECO:0007669"/>
    <property type="project" value="InterPro"/>
</dbReference>
<organism evidence="1">
    <name type="scientific">Serratia fonticola</name>
    <dbReference type="NCBI Taxonomy" id="47917"/>
    <lineage>
        <taxon>Bacteria</taxon>
        <taxon>Pseudomonadati</taxon>
        <taxon>Pseudomonadota</taxon>
        <taxon>Gammaproteobacteria</taxon>
        <taxon>Enterobacterales</taxon>
        <taxon>Yersiniaceae</taxon>
        <taxon>Serratia</taxon>
    </lineage>
</organism>
<keyword evidence="1" id="KW-0121">Carboxypeptidase</keyword>
<gene>
    <name evidence="1" type="ORF">NCTC12965_02431</name>
</gene>
<accession>A0A4U9U6T3</accession>
<reference evidence="1" key="1">
    <citation type="submission" date="2019-05" db="EMBL/GenBank/DDBJ databases">
        <authorList>
            <consortium name="Pathogen Informatics"/>
        </authorList>
    </citation>
    <scope>NUCLEOTIDE SEQUENCE [LARGE SCALE GENOMIC DNA]</scope>
    <source>
        <strain evidence="1">NCTC12965</strain>
    </source>
</reference>
<protein>
    <submittedName>
        <fullName evidence="1">Carboxypeptidase Taq (M32) metallopeptidase</fullName>
    </submittedName>
</protein>
<dbReference type="PANTHER" id="PTHR34217:SF1">
    <property type="entry name" value="CARBOXYPEPTIDASE 1"/>
    <property type="match status" value="1"/>
</dbReference>
<dbReference type="Gene3D" id="1.10.1370.30">
    <property type="match status" value="2"/>
</dbReference>
<dbReference type="AlphaFoldDB" id="A0A4U9U6T3"/>
<proteinExistence type="predicted"/>
<keyword evidence="1" id="KW-0378">Hydrolase</keyword>
<keyword evidence="1" id="KW-0645">Protease</keyword>
<dbReference type="PROSITE" id="PS52034">
    <property type="entry name" value="PEPTIDASE_M32"/>
    <property type="match status" value="1"/>
</dbReference>
<name>A0A4U9U6T3_SERFO</name>
<sequence length="128" mass="14540">MIEGEIEVEDIPALWNEKMHSYLGLDTVAIIATVVCRTSTGRTVPLVTSQLTPWVPCMRPNCLTVHASSMPKLSEDIAAGNLTELFHWLQQNIWRHASRYPTDTLITNATGKTLDPSYFRRHLESRYL</sequence>
<dbReference type="InterPro" id="IPR001333">
    <property type="entry name" value="Peptidase_M32_Taq"/>
</dbReference>
<dbReference type="SUPFAM" id="SSF55486">
    <property type="entry name" value="Metalloproteases ('zincins'), catalytic domain"/>
    <property type="match status" value="1"/>
</dbReference>
<dbReference type="GO" id="GO:0004181">
    <property type="term" value="F:metallocarboxypeptidase activity"/>
    <property type="evidence" value="ECO:0007669"/>
    <property type="project" value="InterPro"/>
</dbReference>
<evidence type="ECO:0000313" key="1">
    <source>
        <dbReference type="EMBL" id="VTR26842.1"/>
    </source>
</evidence>
<dbReference type="Pfam" id="PF02074">
    <property type="entry name" value="Peptidase_M32"/>
    <property type="match status" value="1"/>
</dbReference>
<dbReference type="PANTHER" id="PTHR34217">
    <property type="entry name" value="METAL-DEPENDENT CARBOXYPEPTIDASE"/>
    <property type="match status" value="1"/>
</dbReference>
<dbReference type="EMBL" id="CABEEZ010000047">
    <property type="protein sequence ID" value="VTR26842.1"/>
    <property type="molecule type" value="Genomic_DNA"/>
</dbReference>